<protein>
    <recommendedName>
        <fullName evidence="1">NAD-dependent epimerase/dehydratase domain-containing protein</fullName>
    </recommendedName>
</protein>
<keyword evidence="3" id="KW-1185">Reference proteome</keyword>
<organism evidence="2 3">
    <name type="scientific">Ceratopteris richardii</name>
    <name type="common">Triangle waterfern</name>
    <dbReference type="NCBI Taxonomy" id="49495"/>
    <lineage>
        <taxon>Eukaryota</taxon>
        <taxon>Viridiplantae</taxon>
        <taxon>Streptophyta</taxon>
        <taxon>Embryophyta</taxon>
        <taxon>Tracheophyta</taxon>
        <taxon>Polypodiopsida</taxon>
        <taxon>Polypodiidae</taxon>
        <taxon>Polypodiales</taxon>
        <taxon>Pteridineae</taxon>
        <taxon>Pteridaceae</taxon>
        <taxon>Parkerioideae</taxon>
        <taxon>Ceratopteris</taxon>
    </lineage>
</organism>
<dbReference type="Proteomes" id="UP000825935">
    <property type="component" value="Chromosome 26"/>
</dbReference>
<reference evidence="2" key="1">
    <citation type="submission" date="2021-08" db="EMBL/GenBank/DDBJ databases">
        <title>WGS assembly of Ceratopteris richardii.</title>
        <authorList>
            <person name="Marchant D.B."/>
            <person name="Chen G."/>
            <person name="Jenkins J."/>
            <person name="Shu S."/>
            <person name="Leebens-Mack J."/>
            <person name="Grimwood J."/>
            <person name="Schmutz J."/>
            <person name="Soltis P."/>
            <person name="Soltis D."/>
            <person name="Chen Z.-H."/>
        </authorList>
    </citation>
    <scope>NUCLEOTIDE SEQUENCE</scope>
    <source>
        <strain evidence="2">Whitten #5841</strain>
        <tissue evidence="2">Leaf</tissue>
    </source>
</reference>
<dbReference type="Gene3D" id="3.40.50.720">
    <property type="entry name" value="NAD(P)-binding Rossmann-like Domain"/>
    <property type="match status" value="1"/>
</dbReference>
<dbReference type="CDD" id="cd05228">
    <property type="entry name" value="AR_FR_like_1_SDR_e"/>
    <property type="match status" value="1"/>
</dbReference>
<sequence>MAEREVEEKVSLIVTGASGFLGGRLCHALVGQGTFHVKALVRRSSSLKELPLSEVEIVYGDITDPSSLFAAFQGCVAVFHCAALVTPWTPHTSRLFKVNVDGLKNVVNAVRGTPSIKRLVYVSSFFALGPTSGKVADESQVHKGVSFCTEYEKSKVLADAFALEQARNGLPIVLVYPGVIYGHGSVTEGNSLVPLFQDRCNGRLPGKIGRGQDRFSFCHVDDVATGCVAAMTRGQVGERYILAGENASFNELLSLVDSLRGRKSLQLQIPLWLLTIVGWLQVFWARLTGCTPRISYPMVRVLGKQWCYSSEKAKKELDYESRSLKEGVAQVLSWMEMSGLLSRLRKDA</sequence>
<feature type="domain" description="NAD-dependent epimerase/dehydratase" evidence="1">
    <location>
        <begin position="13"/>
        <end position="241"/>
    </location>
</feature>
<name>A0A8T2RMX2_CERRI</name>
<dbReference type="InterPro" id="IPR036291">
    <property type="entry name" value="NAD(P)-bd_dom_sf"/>
</dbReference>
<dbReference type="Pfam" id="PF01370">
    <property type="entry name" value="Epimerase"/>
    <property type="match status" value="1"/>
</dbReference>
<dbReference type="OrthoDB" id="2735536at2759"/>
<evidence type="ECO:0000259" key="1">
    <source>
        <dbReference type="Pfam" id="PF01370"/>
    </source>
</evidence>
<accession>A0A8T2RMX2</accession>
<dbReference type="InterPro" id="IPR001509">
    <property type="entry name" value="Epimerase_deHydtase"/>
</dbReference>
<dbReference type="InterPro" id="IPR051783">
    <property type="entry name" value="NAD(P)-dependent_oxidoreduct"/>
</dbReference>
<gene>
    <name evidence="2" type="ORF">KP509_26G068000</name>
</gene>
<dbReference type="PANTHER" id="PTHR48079">
    <property type="entry name" value="PROTEIN YEEZ"/>
    <property type="match status" value="1"/>
</dbReference>
<dbReference type="GO" id="GO:0004029">
    <property type="term" value="F:aldehyde dehydrogenase (NAD+) activity"/>
    <property type="evidence" value="ECO:0007669"/>
    <property type="project" value="TreeGrafter"/>
</dbReference>
<dbReference type="OMA" id="EWYGESK"/>
<dbReference type="SUPFAM" id="SSF51735">
    <property type="entry name" value="NAD(P)-binding Rossmann-fold domains"/>
    <property type="match status" value="1"/>
</dbReference>
<evidence type="ECO:0000313" key="2">
    <source>
        <dbReference type="EMBL" id="KAH7297400.1"/>
    </source>
</evidence>
<dbReference type="EMBL" id="CM035431">
    <property type="protein sequence ID" value="KAH7297400.1"/>
    <property type="molecule type" value="Genomic_DNA"/>
</dbReference>
<dbReference type="GO" id="GO:0005737">
    <property type="term" value="C:cytoplasm"/>
    <property type="evidence" value="ECO:0007669"/>
    <property type="project" value="TreeGrafter"/>
</dbReference>
<dbReference type="AlphaFoldDB" id="A0A8T2RMX2"/>
<dbReference type="PANTHER" id="PTHR48079:SF6">
    <property type="entry name" value="NAD(P)-BINDING DOMAIN-CONTAINING PROTEIN-RELATED"/>
    <property type="match status" value="1"/>
</dbReference>
<dbReference type="FunFam" id="3.40.50.720:FF:000425">
    <property type="entry name" value="NAD(P)-binding Rossmann-fold superfamily protein"/>
    <property type="match status" value="1"/>
</dbReference>
<evidence type="ECO:0000313" key="3">
    <source>
        <dbReference type="Proteomes" id="UP000825935"/>
    </source>
</evidence>
<proteinExistence type="predicted"/>
<comment type="caution">
    <text evidence="2">The sequence shown here is derived from an EMBL/GenBank/DDBJ whole genome shotgun (WGS) entry which is preliminary data.</text>
</comment>